<evidence type="ECO:0000256" key="1">
    <source>
        <dbReference type="SAM" id="MobiDB-lite"/>
    </source>
</evidence>
<feature type="region of interest" description="Disordered" evidence="1">
    <location>
        <begin position="1"/>
        <end position="28"/>
    </location>
</feature>
<organism evidence="2">
    <name type="scientific">viral metagenome</name>
    <dbReference type="NCBI Taxonomy" id="1070528"/>
    <lineage>
        <taxon>unclassified sequences</taxon>
        <taxon>metagenomes</taxon>
        <taxon>organismal metagenomes</taxon>
    </lineage>
</organism>
<proteinExistence type="predicted"/>
<evidence type="ECO:0000313" key="2">
    <source>
        <dbReference type="EMBL" id="QHS87489.1"/>
    </source>
</evidence>
<sequence>MSEKRQYSPSPTKESIPLVKKHKEESSPPKTIKVLLRELGFLQKWEKITEANKSSRFYYNRRTGKSMYTTPYQDIEKQQYSGTIIPQFLETHGPDRTIDYLIELLESYIFHVYEKEKKRRSIRDILRFDVLGFGHGGKKTAKSNSIKPEDMPNSITFCMPSNIIGTTGHLNPSMDYTHTQYSKNKSLSRSEKTELRDTISQRYETRKYKCNYDISEIQIAIQKIIKLSQKKGSRFPRIKHNYKKHDSQTYRRMVFERMG</sequence>
<evidence type="ECO:0008006" key="3">
    <source>
        <dbReference type="Google" id="ProtNLM"/>
    </source>
</evidence>
<reference evidence="2" key="1">
    <citation type="journal article" date="2020" name="Nature">
        <title>Giant virus diversity and host interactions through global metagenomics.</title>
        <authorList>
            <person name="Schulz F."/>
            <person name="Roux S."/>
            <person name="Paez-Espino D."/>
            <person name="Jungbluth S."/>
            <person name="Walsh D.A."/>
            <person name="Denef V.J."/>
            <person name="McMahon K.D."/>
            <person name="Konstantinidis K.T."/>
            <person name="Eloe-Fadrosh E.A."/>
            <person name="Kyrpides N.C."/>
            <person name="Woyke T."/>
        </authorList>
    </citation>
    <scope>NUCLEOTIDE SEQUENCE</scope>
    <source>
        <strain evidence="2">GVMAG-M-3300010157-4</strain>
    </source>
</reference>
<protein>
    <recommendedName>
        <fullName evidence="3">WW domain-containing protein</fullName>
    </recommendedName>
</protein>
<dbReference type="AlphaFoldDB" id="A0A6C0B7G1"/>
<accession>A0A6C0B7G1</accession>
<name>A0A6C0B7G1_9ZZZZ</name>
<dbReference type="EMBL" id="MN739082">
    <property type="protein sequence ID" value="QHS87489.1"/>
    <property type="molecule type" value="Genomic_DNA"/>
</dbReference>